<keyword evidence="4" id="KW-1185">Reference proteome</keyword>
<gene>
    <name evidence="3" type="ORF">GFSPODELE1_LOCUS4349</name>
</gene>
<keyword evidence="2" id="KW-0812">Transmembrane</keyword>
<feature type="transmembrane region" description="Helical" evidence="2">
    <location>
        <begin position="56"/>
        <end position="76"/>
    </location>
</feature>
<evidence type="ECO:0000313" key="3">
    <source>
        <dbReference type="EMBL" id="CAL1703001.1"/>
    </source>
</evidence>
<keyword evidence="2" id="KW-0472">Membrane</keyword>
<protein>
    <recommendedName>
        <fullName evidence="5">Vomeronasal type-1 receptor</fullName>
    </recommendedName>
</protein>
<sequence>MGLQVRYTIPSDQQGPLDLNVSLAAVSMTCISYGTQAILCFQTLRRLWVRKPSTHFIKFLFCYTVFLGMINTIWVVTAPFSIQATAAWWEGCSPLINFRPGRGVFQCSTEHLQEKQRLATLLDTISVVAYIVCTFCVDALLIWRCRHFWEITFSRYANQVVILPLMMLIGALVSSMFFFPETARPLNNIYLTILLSNNILLTSLIIARLTYCKRNIQKLFDEAHTGHYTFISAMFVESAAFNAVSSILMIATILAKNDTFQIWYAIDPAIQACSSYFIIYRGLQGIRGSWSDDPLTREMSSVVFVEPELSRRTDQASAVDRTDHTETRSSDHTGVSIQDVGLKGSDEVCGNPGSIVSHYQV</sequence>
<feature type="region of interest" description="Disordered" evidence="1">
    <location>
        <begin position="313"/>
        <end position="333"/>
    </location>
</feature>
<reference evidence="4" key="1">
    <citation type="submission" date="2024-04" db="EMBL/GenBank/DDBJ databases">
        <authorList>
            <person name="Shaw F."/>
            <person name="Minotto A."/>
        </authorList>
    </citation>
    <scope>NUCLEOTIDE SEQUENCE [LARGE SCALE GENOMIC DNA]</scope>
</reference>
<evidence type="ECO:0000313" key="4">
    <source>
        <dbReference type="Proteomes" id="UP001497453"/>
    </source>
</evidence>
<feature type="transmembrane region" description="Helical" evidence="2">
    <location>
        <begin position="189"/>
        <end position="207"/>
    </location>
</feature>
<evidence type="ECO:0000256" key="1">
    <source>
        <dbReference type="SAM" id="MobiDB-lite"/>
    </source>
</evidence>
<feature type="transmembrane region" description="Helical" evidence="2">
    <location>
        <begin position="156"/>
        <end position="177"/>
    </location>
</feature>
<evidence type="ECO:0000256" key="2">
    <source>
        <dbReference type="SAM" id="Phobius"/>
    </source>
</evidence>
<dbReference type="Proteomes" id="UP001497453">
    <property type="component" value="Chromosome 2"/>
</dbReference>
<proteinExistence type="predicted"/>
<evidence type="ECO:0008006" key="5">
    <source>
        <dbReference type="Google" id="ProtNLM"/>
    </source>
</evidence>
<feature type="transmembrane region" description="Helical" evidence="2">
    <location>
        <begin position="125"/>
        <end position="144"/>
    </location>
</feature>
<name>A0ABP1D536_9APHY</name>
<dbReference type="EMBL" id="OZ037945">
    <property type="protein sequence ID" value="CAL1703001.1"/>
    <property type="molecule type" value="Genomic_DNA"/>
</dbReference>
<feature type="compositionally biased region" description="Basic and acidic residues" evidence="1">
    <location>
        <begin position="313"/>
        <end position="331"/>
    </location>
</feature>
<keyword evidence="2" id="KW-1133">Transmembrane helix</keyword>
<feature type="transmembrane region" description="Helical" evidence="2">
    <location>
        <begin position="228"/>
        <end position="255"/>
    </location>
</feature>
<accession>A0ABP1D536</accession>
<organism evidence="3 4">
    <name type="scientific">Somion occarium</name>
    <dbReference type="NCBI Taxonomy" id="3059160"/>
    <lineage>
        <taxon>Eukaryota</taxon>
        <taxon>Fungi</taxon>
        <taxon>Dikarya</taxon>
        <taxon>Basidiomycota</taxon>
        <taxon>Agaricomycotina</taxon>
        <taxon>Agaricomycetes</taxon>
        <taxon>Polyporales</taxon>
        <taxon>Cerrenaceae</taxon>
        <taxon>Somion</taxon>
    </lineage>
</organism>